<dbReference type="InterPro" id="IPR002347">
    <property type="entry name" value="SDR_fam"/>
</dbReference>
<dbReference type="CDD" id="cd05333">
    <property type="entry name" value="BKR_SDR_c"/>
    <property type="match status" value="1"/>
</dbReference>
<keyword evidence="5" id="KW-0275">Fatty acid biosynthesis</keyword>
<evidence type="ECO:0000256" key="1">
    <source>
        <dbReference type="ARBA" id="ARBA00006484"/>
    </source>
</evidence>
<keyword evidence="5" id="KW-0276">Fatty acid metabolism</keyword>
<keyword evidence="5" id="KW-0444">Lipid biosynthesis</keyword>
<dbReference type="PRINTS" id="PR00081">
    <property type="entry name" value="GDHRDH"/>
</dbReference>
<comment type="similarity">
    <text evidence="1 5">Belongs to the short-chain dehydrogenases/reductases (SDR) family.</text>
</comment>
<dbReference type="NCBIfam" id="NF005559">
    <property type="entry name" value="PRK07231.1"/>
    <property type="match status" value="1"/>
</dbReference>
<dbReference type="PANTHER" id="PTHR42879:SF2">
    <property type="entry name" value="3-OXOACYL-[ACYL-CARRIER-PROTEIN] REDUCTASE FABG"/>
    <property type="match status" value="1"/>
</dbReference>
<proteinExistence type="inferred from homology"/>
<keyword evidence="8" id="KW-1185">Reference proteome</keyword>
<feature type="binding site" evidence="4">
    <location>
        <position position="189"/>
    </location>
    <ligand>
        <name>NADP(+)</name>
        <dbReference type="ChEBI" id="CHEBI:58349"/>
    </ligand>
</feature>
<dbReference type="PRINTS" id="PR00080">
    <property type="entry name" value="SDRFAMILY"/>
</dbReference>
<feature type="binding site" evidence="4">
    <location>
        <begin position="156"/>
        <end position="160"/>
    </location>
    <ligand>
        <name>NADP(+)</name>
        <dbReference type="ChEBI" id="CHEBI:58349"/>
    </ligand>
</feature>
<evidence type="ECO:0000256" key="5">
    <source>
        <dbReference type="RuleBase" id="RU366074"/>
    </source>
</evidence>
<keyword evidence="2 5" id="KW-0560">Oxidoreductase</keyword>
<dbReference type="GO" id="GO:0004316">
    <property type="term" value="F:3-oxoacyl-[acyl-carrier-protein] reductase (NADPH) activity"/>
    <property type="evidence" value="ECO:0007669"/>
    <property type="project" value="UniProtKB-UniRule"/>
</dbReference>
<evidence type="ECO:0000256" key="4">
    <source>
        <dbReference type="PIRSR" id="PIRSR611284-2"/>
    </source>
</evidence>
<name>A0A4U1J7C8_9BACT</name>
<dbReference type="NCBIfam" id="TIGR01830">
    <property type="entry name" value="3oxo_ACP_reduc"/>
    <property type="match status" value="1"/>
</dbReference>
<evidence type="ECO:0000313" key="8">
    <source>
        <dbReference type="Proteomes" id="UP000309215"/>
    </source>
</evidence>
<dbReference type="PANTHER" id="PTHR42879">
    <property type="entry name" value="3-OXOACYL-(ACYL-CARRIER-PROTEIN) REDUCTASE"/>
    <property type="match status" value="1"/>
</dbReference>
<feature type="binding site" evidence="4">
    <location>
        <begin position="13"/>
        <end position="16"/>
    </location>
    <ligand>
        <name>NADP(+)</name>
        <dbReference type="ChEBI" id="CHEBI:58349"/>
    </ligand>
</feature>
<dbReference type="InterPro" id="IPR050259">
    <property type="entry name" value="SDR"/>
</dbReference>
<dbReference type="Proteomes" id="UP000309215">
    <property type="component" value="Unassembled WGS sequence"/>
</dbReference>
<reference evidence="7 8" key="1">
    <citation type="submission" date="2019-04" db="EMBL/GenBank/DDBJ databases">
        <authorList>
            <person name="Li Y."/>
            <person name="Wang J."/>
        </authorList>
    </citation>
    <scope>NUCLEOTIDE SEQUENCE [LARGE SCALE GENOMIC DNA]</scope>
    <source>
        <strain evidence="7 8">DSM 14668</strain>
    </source>
</reference>
<comment type="subunit">
    <text evidence="5">Homotetramer.</text>
</comment>
<organism evidence="7 8">
    <name type="scientific">Polyangium fumosum</name>
    <dbReference type="NCBI Taxonomy" id="889272"/>
    <lineage>
        <taxon>Bacteria</taxon>
        <taxon>Pseudomonadati</taxon>
        <taxon>Myxococcota</taxon>
        <taxon>Polyangia</taxon>
        <taxon>Polyangiales</taxon>
        <taxon>Polyangiaceae</taxon>
        <taxon>Polyangium</taxon>
    </lineage>
</organism>
<dbReference type="UniPathway" id="UPA00094"/>
<dbReference type="Pfam" id="PF13561">
    <property type="entry name" value="adh_short_C2"/>
    <property type="match status" value="1"/>
</dbReference>
<comment type="function">
    <text evidence="5">Catalyzes the NADPH-dependent reduction of beta-ketoacyl-ACP substrates to beta-hydroxyacyl-ACP products, the first reductive step in the elongation cycle of fatty acid biosynthesis.</text>
</comment>
<evidence type="ECO:0000259" key="6">
    <source>
        <dbReference type="SMART" id="SM00822"/>
    </source>
</evidence>
<comment type="caution">
    <text evidence="7">The sequence shown here is derived from an EMBL/GenBank/DDBJ whole genome shotgun (WGS) entry which is preliminary data.</text>
</comment>
<dbReference type="InterPro" id="IPR057326">
    <property type="entry name" value="KR_dom"/>
</dbReference>
<protein>
    <recommendedName>
        <fullName evidence="5">3-oxoacyl-[acyl-carrier-protein] reductase</fullName>
        <ecNumber evidence="5">1.1.1.100</ecNumber>
    </recommendedName>
</protein>
<sequence>MFGLSGKVALVTGASRGIGRATAEALAAQGAHVVINYVRGEEEARRVVQAIEERGGKAEALGFDVADMQATDEAIAALAKRLGRVDILVANAGIAVDNLVLRVKEEEIDRVFAVNVKGAIGCARAVIKPMMRARAGRIVFLSSIVGEMGNAGQAVYAASKAALLGLSKTLAREYASRSITVNVVAPGFIDTDMTSSLGAEVKEGMLKAIPLGRTGKPEEVAAAVVFLCSDAASYITGETIRVNGGMYM</sequence>
<dbReference type="RefSeq" id="WP_136931834.1">
    <property type="nucleotide sequence ID" value="NZ_SSMQ01000030.1"/>
</dbReference>
<evidence type="ECO:0000313" key="7">
    <source>
        <dbReference type="EMBL" id="TKD03249.1"/>
    </source>
</evidence>
<dbReference type="NCBIfam" id="NF009466">
    <property type="entry name" value="PRK12826.1-2"/>
    <property type="match status" value="1"/>
</dbReference>
<dbReference type="AlphaFoldDB" id="A0A4U1J7C8"/>
<dbReference type="OrthoDB" id="9804774at2"/>
<gene>
    <name evidence="7" type="primary">fabG</name>
    <name evidence="7" type="ORF">E8A74_26280</name>
</gene>
<dbReference type="GO" id="GO:0051287">
    <property type="term" value="F:NAD binding"/>
    <property type="evidence" value="ECO:0007669"/>
    <property type="project" value="UniProtKB-UniRule"/>
</dbReference>
<dbReference type="PROSITE" id="PS00061">
    <property type="entry name" value="ADH_SHORT"/>
    <property type="match status" value="1"/>
</dbReference>
<keyword evidence="4 5" id="KW-0521">NADP</keyword>
<dbReference type="InterPro" id="IPR020904">
    <property type="entry name" value="Sc_DH/Rdtase_CS"/>
</dbReference>
<evidence type="ECO:0000256" key="3">
    <source>
        <dbReference type="PIRSR" id="PIRSR611284-1"/>
    </source>
</evidence>
<dbReference type="Gene3D" id="3.40.50.720">
    <property type="entry name" value="NAD(P)-binding Rossmann-like Domain"/>
    <property type="match status" value="1"/>
</dbReference>
<feature type="binding site" evidence="4">
    <location>
        <position position="91"/>
    </location>
    <ligand>
        <name>NADP(+)</name>
        <dbReference type="ChEBI" id="CHEBI:58349"/>
    </ligand>
</feature>
<dbReference type="InterPro" id="IPR011284">
    <property type="entry name" value="3oxo_ACP_reduc"/>
</dbReference>
<feature type="domain" description="Ketoreductase" evidence="6">
    <location>
        <begin position="7"/>
        <end position="192"/>
    </location>
</feature>
<comment type="pathway">
    <text evidence="5">Lipid metabolism; fatty acid biosynthesis.</text>
</comment>
<dbReference type="FunFam" id="3.40.50.720:FF:000173">
    <property type="entry name" value="3-oxoacyl-[acyl-carrier protein] reductase"/>
    <property type="match status" value="1"/>
</dbReference>
<dbReference type="EC" id="1.1.1.100" evidence="5"/>
<accession>A0A4U1J7C8</accession>
<evidence type="ECO:0000256" key="2">
    <source>
        <dbReference type="ARBA" id="ARBA00023002"/>
    </source>
</evidence>
<dbReference type="SMART" id="SM00822">
    <property type="entry name" value="PKS_KR"/>
    <property type="match status" value="1"/>
</dbReference>
<dbReference type="GO" id="GO:0006633">
    <property type="term" value="P:fatty acid biosynthetic process"/>
    <property type="evidence" value="ECO:0007669"/>
    <property type="project" value="UniProtKB-UniPathway"/>
</dbReference>
<dbReference type="InterPro" id="IPR036291">
    <property type="entry name" value="NAD(P)-bd_dom_sf"/>
</dbReference>
<comment type="catalytic activity">
    <reaction evidence="5">
        <text>a (3R)-hydroxyacyl-[ACP] + NADP(+) = a 3-oxoacyl-[ACP] + NADPH + H(+)</text>
        <dbReference type="Rhea" id="RHEA:17397"/>
        <dbReference type="Rhea" id="RHEA-COMP:9916"/>
        <dbReference type="Rhea" id="RHEA-COMP:9945"/>
        <dbReference type="ChEBI" id="CHEBI:15378"/>
        <dbReference type="ChEBI" id="CHEBI:57783"/>
        <dbReference type="ChEBI" id="CHEBI:58349"/>
        <dbReference type="ChEBI" id="CHEBI:78776"/>
        <dbReference type="ChEBI" id="CHEBI:78827"/>
        <dbReference type="EC" id="1.1.1.100"/>
    </reaction>
</comment>
<feature type="active site" description="Proton acceptor" evidence="3">
    <location>
        <position position="156"/>
    </location>
</feature>
<dbReference type="SUPFAM" id="SSF51735">
    <property type="entry name" value="NAD(P)-binding Rossmann-fold domains"/>
    <property type="match status" value="1"/>
</dbReference>
<keyword evidence="5" id="KW-0443">Lipid metabolism</keyword>
<dbReference type="EMBL" id="SSMQ01000030">
    <property type="protein sequence ID" value="TKD03249.1"/>
    <property type="molecule type" value="Genomic_DNA"/>
</dbReference>